<dbReference type="InParanoid" id="E5AC47"/>
<accession>E5AC47</accession>
<dbReference type="EMBL" id="FP929138">
    <property type="protein sequence ID" value="CBY00158.1"/>
    <property type="molecule type" value="Genomic_DNA"/>
</dbReference>
<reference evidence="2" key="1">
    <citation type="journal article" date="2011" name="Nat. Commun.">
        <title>Effector diversification within compartments of the Leptosphaeria maculans genome affected by Repeat-Induced Point mutations.</title>
        <authorList>
            <person name="Rouxel T."/>
            <person name="Grandaubert J."/>
            <person name="Hane J.K."/>
            <person name="Hoede C."/>
            <person name="van de Wouw A.P."/>
            <person name="Couloux A."/>
            <person name="Dominguez V."/>
            <person name="Anthouard V."/>
            <person name="Bally P."/>
            <person name="Bourras S."/>
            <person name="Cozijnsen A.J."/>
            <person name="Ciuffetti L.M."/>
            <person name="Degrave A."/>
            <person name="Dilmaghani A."/>
            <person name="Duret L."/>
            <person name="Fudal I."/>
            <person name="Goodwin S.B."/>
            <person name="Gout L."/>
            <person name="Glaser N."/>
            <person name="Linglin J."/>
            <person name="Kema G.H.J."/>
            <person name="Lapalu N."/>
            <person name="Lawrence C.B."/>
            <person name="May K."/>
            <person name="Meyer M."/>
            <person name="Ollivier B."/>
            <person name="Poulain J."/>
            <person name="Schoch C.L."/>
            <person name="Simon A."/>
            <person name="Spatafora J.W."/>
            <person name="Stachowiak A."/>
            <person name="Turgeon B.G."/>
            <person name="Tyler B.M."/>
            <person name="Vincent D."/>
            <person name="Weissenbach J."/>
            <person name="Amselem J."/>
            <person name="Quesneville H."/>
            <person name="Oliver R.P."/>
            <person name="Wincker P."/>
            <person name="Balesdent M.-H."/>
            <person name="Howlett B.J."/>
        </authorList>
    </citation>
    <scope>NUCLEOTIDE SEQUENCE [LARGE SCALE GENOMIC DNA]</scope>
    <source>
        <strain evidence="2">JN3 / isolate v23.1.3 / race Av1-4-5-6-7-8</strain>
    </source>
</reference>
<protein>
    <submittedName>
        <fullName evidence="1">Predicted protein</fullName>
    </submittedName>
</protein>
<name>E5AC47_LEPMJ</name>
<gene>
    <name evidence="1" type="ORF">LEMA_P012880.1</name>
</gene>
<dbReference type="HOGENOM" id="CLU_1787192_0_0_1"/>
<keyword evidence="2" id="KW-1185">Reference proteome</keyword>
<dbReference type="GeneID" id="13292192"/>
<evidence type="ECO:0000313" key="2">
    <source>
        <dbReference type="Proteomes" id="UP000002668"/>
    </source>
</evidence>
<proteinExistence type="predicted"/>
<evidence type="ECO:0000313" key="1">
    <source>
        <dbReference type="EMBL" id="CBY00158.1"/>
    </source>
</evidence>
<dbReference type="AlphaFoldDB" id="E5AC47"/>
<dbReference type="VEuPathDB" id="FungiDB:LEMA_P012880.1"/>
<dbReference type="eggNOG" id="ENOG502SY9D">
    <property type="taxonomic scope" value="Eukaryota"/>
</dbReference>
<organism evidence="2">
    <name type="scientific">Leptosphaeria maculans (strain JN3 / isolate v23.1.3 / race Av1-4-5-6-7-8)</name>
    <name type="common">Blackleg fungus</name>
    <name type="synonym">Phoma lingam</name>
    <dbReference type="NCBI Taxonomy" id="985895"/>
    <lineage>
        <taxon>Eukaryota</taxon>
        <taxon>Fungi</taxon>
        <taxon>Dikarya</taxon>
        <taxon>Ascomycota</taxon>
        <taxon>Pezizomycotina</taxon>
        <taxon>Dothideomycetes</taxon>
        <taxon>Pleosporomycetidae</taxon>
        <taxon>Pleosporales</taxon>
        <taxon>Pleosporineae</taxon>
        <taxon>Leptosphaeriaceae</taxon>
        <taxon>Plenodomus</taxon>
        <taxon>Plenodomus lingam/Leptosphaeria maculans species complex</taxon>
    </lineage>
</organism>
<dbReference type="Proteomes" id="UP000002668">
    <property type="component" value="Genome"/>
</dbReference>
<sequence>MAAMSTHAMTQIRRYSSQLPRDPHYRLKATLATGYVVSALALPFVPPLLETRRAKADGSDLTKMHIAHHSILDTRDDRPTYVLFSLGIDLARVAAQRAACKGRLPCISSWAAEMGTAWSIESVEKARSRRVAHEEQVYWGADCDY</sequence>
<dbReference type="OrthoDB" id="4400538at2759"/>